<evidence type="ECO:0000313" key="2">
    <source>
        <dbReference type="EMBL" id="GGD24432.1"/>
    </source>
</evidence>
<dbReference type="RefSeq" id="WP_188851928.1">
    <property type="nucleotide sequence ID" value="NZ_BMJJ01000007.1"/>
</dbReference>
<dbReference type="EMBL" id="BMJJ01000007">
    <property type="protein sequence ID" value="GGD24432.1"/>
    <property type="molecule type" value="Genomic_DNA"/>
</dbReference>
<comment type="caution">
    <text evidence="2">The sequence shown here is derived from an EMBL/GenBank/DDBJ whole genome shotgun (WGS) entry which is preliminary data.</text>
</comment>
<evidence type="ECO:0000256" key="1">
    <source>
        <dbReference type="SAM" id="MobiDB-lite"/>
    </source>
</evidence>
<gene>
    <name evidence="2" type="ORF">GCM10011335_29170</name>
</gene>
<dbReference type="GO" id="GO:0016788">
    <property type="term" value="F:hydrolase activity, acting on ester bonds"/>
    <property type="evidence" value="ECO:0007669"/>
    <property type="project" value="UniProtKB-ARBA"/>
</dbReference>
<keyword evidence="3" id="KW-1185">Reference proteome</keyword>
<reference evidence="2" key="2">
    <citation type="submission" date="2020-09" db="EMBL/GenBank/DDBJ databases">
        <authorList>
            <person name="Sun Q."/>
            <person name="Zhou Y."/>
        </authorList>
    </citation>
    <scope>NUCLEOTIDE SEQUENCE</scope>
    <source>
        <strain evidence="2">CGMCC 1.15493</strain>
    </source>
</reference>
<dbReference type="SUPFAM" id="SSF52266">
    <property type="entry name" value="SGNH hydrolase"/>
    <property type="match status" value="1"/>
</dbReference>
<dbReference type="InterPro" id="IPR036514">
    <property type="entry name" value="SGNH_hydro_sf"/>
</dbReference>
<feature type="compositionally biased region" description="Polar residues" evidence="1">
    <location>
        <begin position="103"/>
        <end position="114"/>
    </location>
</feature>
<sequence>MPNELRDLARDIYGVGLPGAAVRPDKRRLSDELMGAADVAFSAVDARINSEVSALEASLDQEVAALEVSIEAAAQGLVRFRFWPELAATPGTRQGQPGEVTIGGSTHTDPISSTSVADKGRYTWTGSAWGRAGDLIDPVSIQADIVALQSQGYTALETLDPSISDRFAITDSAGLEIFSYEPPAVANAERLKQIRSRLRRIKQGMGGQLNIGLIGDSWTDSGPMWSSHLSAALKAAYGNAGLGYLGFGSGGAIDGTYTSTETGTWVVTNYLNPTPDTSIFTSSTVGSRRRVTGPAAPVISAAKLFYMASADGVVRYRWNDGTWAANLSLAGTGLKIAALTGFPTSGAWSFDVEVVSGTVILGGVEFQSAATGVRVHKLGKAGSTAKQWAALDGAQWKAGMTSLGLHAAVILHGTNDNGLAFTPGQFRSDLNQIADRLKSAVNTPDLFFVAPFENMLTGKPYPMRDHARAMRGVADEQWGAMLNLQHVVGRSVSDYDTNAAFPLMQDAVHPTTDYCGPLIADAVLRVIDPSL</sequence>
<proteinExistence type="predicted"/>
<evidence type="ECO:0008006" key="4">
    <source>
        <dbReference type="Google" id="ProtNLM"/>
    </source>
</evidence>
<dbReference type="Proteomes" id="UP000613160">
    <property type="component" value="Unassembled WGS sequence"/>
</dbReference>
<protein>
    <recommendedName>
        <fullName evidence="4">SGNH hydrolase-type esterase domain-containing protein</fullName>
    </recommendedName>
</protein>
<organism evidence="2 3">
    <name type="scientific">Aureimonas glaciei</name>
    <dbReference type="NCBI Taxonomy" id="1776957"/>
    <lineage>
        <taxon>Bacteria</taxon>
        <taxon>Pseudomonadati</taxon>
        <taxon>Pseudomonadota</taxon>
        <taxon>Alphaproteobacteria</taxon>
        <taxon>Hyphomicrobiales</taxon>
        <taxon>Aurantimonadaceae</taxon>
        <taxon>Aureimonas</taxon>
    </lineage>
</organism>
<evidence type="ECO:0000313" key="3">
    <source>
        <dbReference type="Proteomes" id="UP000613160"/>
    </source>
</evidence>
<name>A0A917DBQ5_9HYPH</name>
<dbReference type="Gene3D" id="3.40.50.1110">
    <property type="entry name" value="SGNH hydrolase"/>
    <property type="match status" value="2"/>
</dbReference>
<accession>A0A917DBQ5</accession>
<reference evidence="2" key="1">
    <citation type="journal article" date="2014" name="Int. J. Syst. Evol. Microbiol.">
        <title>Complete genome sequence of Corynebacterium casei LMG S-19264T (=DSM 44701T), isolated from a smear-ripened cheese.</title>
        <authorList>
            <consortium name="US DOE Joint Genome Institute (JGI-PGF)"/>
            <person name="Walter F."/>
            <person name="Albersmeier A."/>
            <person name="Kalinowski J."/>
            <person name="Ruckert C."/>
        </authorList>
    </citation>
    <scope>NUCLEOTIDE SEQUENCE</scope>
    <source>
        <strain evidence="2">CGMCC 1.15493</strain>
    </source>
</reference>
<dbReference type="AlphaFoldDB" id="A0A917DBQ5"/>
<feature type="region of interest" description="Disordered" evidence="1">
    <location>
        <begin position="89"/>
        <end position="114"/>
    </location>
</feature>